<dbReference type="AlphaFoldDB" id="A0A8I7BIW1"/>
<dbReference type="EnsemblPlants" id="HORVU.MOREX.r3.7HG0676980.1">
    <property type="protein sequence ID" value="HORVU.MOREX.r3.7HG0676980.1.CDS1"/>
    <property type="gene ID" value="HORVU.MOREX.r3.7HG0676980"/>
</dbReference>
<sequence>MSCNLVVKSNGEPMLNTQSTPHLFKATIVEFVHESTNPAATQNFAAPKVEAVQTEEHTLDDTNTIGGTRGTIGNEGTIEGVVNDDEGWSQPKDPSLGMRFHTLEGAKEHYNAYSLLMGFSIKMHMSRRSDITGEIEKYQFVCNKFRNPKYNDQGAKTTPIVHLVGYASEGAEDDDFIIFSNDAIEQKKKR</sequence>
<protein>
    <recommendedName>
        <fullName evidence="3">Protein FAR1-RELATED SEQUENCE</fullName>
    </recommendedName>
</protein>
<dbReference type="Gramene" id="HORVU.MOREX.r3.7HG0676980.1">
    <property type="protein sequence ID" value="HORVU.MOREX.r3.7HG0676980.1.CDS1"/>
    <property type="gene ID" value="HORVU.MOREX.r3.7HG0676980"/>
</dbReference>
<organism evidence="1 2">
    <name type="scientific">Hordeum vulgare subsp. vulgare</name>
    <name type="common">Domesticated barley</name>
    <dbReference type="NCBI Taxonomy" id="112509"/>
    <lineage>
        <taxon>Eukaryota</taxon>
        <taxon>Viridiplantae</taxon>
        <taxon>Streptophyta</taxon>
        <taxon>Embryophyta</taxon>
        <taxon>Tracheophyta</taxon>
        <taxon>Spermatophyta</taxon>
        <taxon>Magnoliopsida</taxon>
        <taxon>Liliopsida</taxon>
        <taxon>Poales</taxon>
        <taxon>Poaceae</taxon>
        <taxon>BOP clade</taxon>
        <taxon>Pooideae</taxon>
        <taxon>Triticodae</taxon>
        <taxon>Triticeae</taxon>
        <taxon>Hordeinae</taxon>
        <taxon>Hordeum</taxon>
    </lineage>
</organism>
<evidence type="ECO:0000313" key="2">
    <source>
        <dbReference type="Proteomes" id="UP000011116"/>
    </source>
</evidence>
<accession>A0A8I7BIW1</accession>
<keyword evidence="2" id="KW-1185">Reference proteome</keyword>
<dbReference type="Proteomes" id="UP000011116">
    <property type="component" value="Chromosome 7H"/>
</dbReference>
<dbReference type="PANTHER" id="PTHR46328">
    <property type="entry name" value="FAR-RED IMPAIRED RESPONSIVE (FAR1) FAMILY PROTEIN-RELATED"/>
    <property type="match status" value="1"/>
</dbReference>
<evidence type="ECO:0000313" key="1">
    <source>
        <dbReference type="EnsemblPlants" id="HORVU.MOREX.r3.7HG0676980.1.CDS1"/>
    </source>
</evidence>
<proteinExistence type="predicted"/>
<name>A0A8I7BIW1_HORVV</name>
<evidence type="ECO:0008006" key="3">
    <source>
        <dbReference type="Google" id="ProtNLM"/>
    </source>
</evidence>
<dbReference type="Gramene" id="HORVU.MOREX.r2.7HG0561810.1">
    <property type="protein sequence ID" value="HORVU.MOREX.r2.7HG0561810.1.CDS.1"/>
    <property type="gene ID" value="HORVU.MOREX.r2.7HG0561810"/>
</dbReference>
<reference evidence="1" key="3">
    <citation type="submission" date="2022-01" db="UniProtKB">
        <authorList>
            <consortium name="EnsemblPlants"/>
        </authorList>
    </citation>
    <scope>IDENTIFICATION</scope>
    <source>
        <strain evidence="1">subsp. vulgare</strain>
    </source>
</reference>
<reference evidence="2" key="1">
    <citation type="journal article" date="2012" name="Nature">
        <title>A physical, genetic and functional sequence assembly of the barley genome.</title>
        <authorList>
            <consortium name="The International Barley Genome Sequencing Consortium"/>
            <person name="Mayer K.F."/>
            <person name="Waugh R."/>
            <person name="Brown J.W."/>
            <person name="Schulman A."/>
            <person name="Langridge P."/>
            <person name="Platzer M."/>
            <person name="Fincher G.B."/>
            <person name="Muehlbauer G.J."/>
            <person name="Sato K."/>
            <person name="Close T.J."/>
            <person name="Wise R.P."/>
            <person name="Stein N."/>
        </authorList>
    </citation>
    <scope>NUCLEOTIDE SEQUENCE [LARGE SCALE GENOMIC DNA]</scope>
    <source>
        <strain evidence="2">cv. Morex</strain>
    </source>
</reference>
<dbReference type="PANTHER" id="PTHR46328:SF30">
    <property type="entry name" value="OS04G0641500 PROTEIN"/>
    <property type="match status" value="1"/>
</dbReference>
<reference evidence="1" key="2">
    <citation type="submission" date="2020-10" db="EMBL/GenBank/DDBJ databases">
        <authorList>
            <person name="Scholz U."/>
            <person name="Mascher M."/>
            <person name="Fiebig A."/>
        </authorList>
    </citation>
    <scope>NUCLEOTIDE SEQUENCE [LARGE SCALE GENOMIC DNA]</scope>
    <source>
        <strain evidence="1">cv. Morex</strain>
    </source>
</reference>